<evidence type="ECO:0008006" key="5">
    <source>
        <dbReference type="Google" id="ProtNLM"/>
    </source>
</evidence>
<evidence type="ECO:0000313" key="4">
    <source>
        <dbReference type="Proteomes" id="UP000191518"/>
    </source>
</evidence>
<feature type="chain" id="PRO_5012618903" description="SGNH hydrolase-type esterase domain-containing protein" evidence="2">
    <location>
        <begin position="21"/>
        <end position="368"/>
    </location>
</feature>
<dbReference type="STRING" id="29845.A0A1V6RRX9"/>
<name>A0A1V6RRX9_9EURO</name>
<dbReference type="EMBL" id="MDYP01000032">
    <property type="protein sequence ID" value="OQE04537.1"/>
    <property type="molecule type" value="Genomic_DNA"/>
</dbReference>
<organism evidence="3 4">
    <name type="scientific">Penicillium vulpinum</name>
    <dbReference type="NCBI Taxonomy" id="29845"/>
    <lineage>
        <taxon>Eukaryota</taxon>
        <taxon>Fungi</taxon>
        <taxon>Dikarya</taxon>
        <taxon>Ascomycota</taxon>
        <taxon>Pezizomycotina</taxon>
        <taxon>Eurotiomycetes</taxon>
        <taxon>Eurotiomycetidae</taxon>
        <taxon>Eurotiales</taxon>
        <taxon>Aspergillaceae</taxon>
        <taxon>Penicillium</taxon>
    </lineage>
</organism>
<evidence type="ECO:0000256" key="1">
    <source>
        <dbReference type="ARBA" id="ARBA00022801"/>
    </source>
</evidence>
<dbReference type="InterPro" id="IPR051058">
    <property type="entry name" value="GDSL_Est/Lipase"/>
</dbReference>
<dbReference type="PANTHER" id="PTHR45648">
    <property type="entry name" value="GDSL LIPASE/ACYLHYDROLASE FAMILY PROTEIN (AFU_ORTHOLOGUE AFUA_4G14700)"/>
    <property type="match status" value="1"/>
</dbReference>
<gene>
    <name evidence="3" type="ORF">PENVUL_c032G06507</name>
</gene>
<evidence type="ECO:0000256" key="2">
    <source>
        <dbReference type="SAM" id="SignalP"/>
    </source>
</evidence>
<dbReference type="Proteomes" id="UP000191518">
    <property type="component" value="Unassembled WGS sequence"/>
</dbReference>
<dbReference type="InterPro" id="IPR001087">
    <property type="entry name" value="GDSL"/>
</dbReference>
<comment type="caution">
    <text evidence="3">The sequence shown here is derived from an EMBL/GenBank/DDBJ whole genome shotgun (WGS) entry which is preliminary data.</text>
</comment>
<dbReference type="PANTHER" id="PTHR45648:SF85">
    <property type="entry name" value="A, PUTATIVE (AFU_ORTHOLOGUE AFUA_2G10760)-RELATED"/>
    <property type="match status" value="1"/>
</dbReference>
<keyword evidence="2" id="KW-0732">Signal</keyword>
<keyword evidence="1" id="KW-0378">Hydrolase</keyword>
<dbReference type="SUPFAM" id="SSF52266">
    <property type="entry name" value="SGNH hydrolase"/>
    <property type="match status" value="1"/>
</dbReference>
<dbReference type="CDD" id="cd01846">
    <property type="entry name" value="fatty_acyltransferase_like"/>
    <property type="match status" value="1"/>
</dbReference>
<evidence type="ECO:0000313" key="3">
    <source>
        <dbReference type="EMBL" id="OQE04537.1"/>
    </source>
</evidence>
<dbReference type="AlphaFoldDB" id="A0A1V6RRX9"/>
<dbReference type="InterPro" id="IPR036514">
    <property type="entry name" value="SGNH_hydro_sf"/>
</dbReference>
<sequence>MLLLSTCVLAIASGSTFARASPLSRPAKFDWSSTKALIAFGDSYTYVQGTHGHQNYSFIGDQFNLAYDAKTLLSNKIVQNQTATAEGGPNWVEYLTNCGVRKGLTSPQTCKKQLWDFAFGGADISTEYTPLHHNFTVSLVDQINQFKQYGHPALTHHLPGFKRDKTLIAVWIGINDMGDSAKYAVDFPTFYKSLMDTLFASVETLYSLGYKNYLFMNLPPLDRTPGNQAKVNPSPNATQVGWYNDALAGHAAAFAKKHKEAEVMLFDAHARLAAMLDEPHKYGIVNTTNFCAGYDQPDIADEYEKYGCPTSLEQYFWFNSGHMTSHVHEVLAGGIEIRDFSERSETWNFLKLINMYGFAVRIQPLESH</sequence>
<dbReference type="GO" id="GO:0016788">
    <property type="term" value="F:hydrolase activity, acting on ester bonds"/>
    <property type="evidence" value="ECO:0007669"/>
    <property type="project" value="InterPro"/>
</dbReference>
<dbReference type="Gene3D" id="3.40.50.1110">
    <property type="entry name" value="SGNH hydrolase"/>
    <property type="match status" value="1"/>
</dbReference>
<proteinExistence type="predicted"/>
<protein>
    <recommendedName>
        <fullName evidence="5">SGNH hydrolase-type esterase domain-containing protein</fullName>
    </recommendedName>
</protein>
<feature type="signal peptide" evidence="2">
    <location>
        <begin position="1"/>
        <end position="20"/>
    </location>
</feature>
<reference evidence="4" key="1">
    <citation type="journal article" date="2017" name="Nat. Microbiol.">
        <title>Global analysis of biosynthetic gene clusters reveals vast potential of secondary metabolite production in Penicillium species.</title>
        <authorList>
            <person name="Nielsen J.C."/>
            <person name="Grijseels S."/>
            <person name="Prigent S."/>
            <person name="Ji B."/>
            <person name="Dainat J."/>
            <person name="Nielsen K.F."/>
            <person name="Frisvad J.C."/>
            <person name="Workman M."/>
            <person name="Nielsen J."/>
        </authorList>
    </citation>
    <scope>NUCLEOTIDE SEQUENCE [LARGE SCALE GENOMIC DNA]</scope>
    <source>
        <strain evidence="4">IBT 29486</strain>
    </source>
</reference>
<dbReference type="Pfam" id="PF00657">
    <property type="entry name" value="Lipase_GDSL"/>
    <property type="match status" value="1"/>
</dbReference>
<accession>A0A1V6RRX9</accession>
<keyword evidence="4" id="KW-1185">Reference proteome</keyword>